<proteinExistence type="predicted"/>
<comment type="caution">
    <text evidence="2">The sequence shown here is derived from an EMBL/GenBank/DDBJ whole genome shotgun (WGS) entry which is preliminary data.</text>
</comment>
<name>A0ABR9AUC2_9BACL</name>
<sequence length="139" mass="15328">MNRRHKQHPYRRSRRDQRSGRRRKEAYLHNNEGEGKGPPPYGPDGKGCPNKPPPISPITLQKAVLLAAVLKDWLIVETVIINRNKTVQVILAGDFGKFGIRPEFLNEENIGLFEALEDTGLFPGIGEGPEGAVPPEAGG</sequence>
<accession>A0ABR9AUC2</accession>
<dbReference type="Proteomes" id="UP000634529">
    <property type="component" value="Unassembled WGS sequence"/>
</dbReference>
<dbReference type="EMBL" id="JACYTN010000002">
    <property type="protein sequence ID" value="MBD8497710.1"/>
    <property type="molecule type" value="Genomic_DNA"/>
</dbReference>
<keyword evidence="3" id="KW-1185">Reference proteome</keyword>
<dbReference type="RefSeq" id="WP_192024100.1">
    <property type="nucleotide sequence ID" value="NZ_JACYTN010000002.1"/>
</dbReference>
<evidence type="ECO:0000256" key="1">
    <source>
        <dbReference type="SAM" id="MobiDB-lite"/>
    </source>
</evidence>
<organism evidence="2 3">
    <name type="scientific">Paenibacillus arenosi</name>
    <dbReference type="NCBI Taxonomy" id="2774142"/>
    <lineage>
        <taxon>Bacteria</taxon>
        <taxon>Bacillati</taxon>
        <taxon>Bacillota</taxon>
        <taxon>Bacilli</taxon>
        <taxon>Bacillales</taxon>
        <taxon>Paenibacillaceae</taxon>
        <taxon>Paenibacillus</taxon>
    </lineage>
</organism>
<feature type="compositionally biased region" description="Basic residues" evidence="1">
    <location>
        <begin position="1"/>
        <end position="24"/>
    </location>
</feature>
<reference evidence="2 3" key="1">
    <citation type="submission" date="2020-09" db="EMBL/GenBank/DDBJ databases">
        <title>Paenibacillus sp. CAU 1523 isolated from sand of Haeundae Beach.</title>
        <authorList>
            <person name="Kim W."/>
        </authorList>
    </citation>
    <scope>NUCLEOTIDE SEQUENCE [LARGE SCALE GENOMIC DNA]</scope>
    <source>
        <strain evidence="2 3">CAU 1523</strain>
    </source>
</reference>
<feature type="region of interest" description="Disordered" evidence="1">
    <location>
        <begin position="1"/>
        <end position="55"/>
    </location>
</feature>
<gene>
    <name evidence="2" type="ORF">IFO66_05255</name>
</gene>
<evidence type="ECO:0000313" key="3">
    <source>
        <dbReference type="Proteomes" id="UP000634529"/>
    </source>
</evidence>
<feature type="compositionally biased region" description="Basic and acidic residues" evidence="1">
    <location>
        <begin position="25"/>
        <end position="35"/>
    </location>
</feature>
<protein>
    <submittedName>
        <fullName evidence="2">Uncharacterized protein</fullName>
    </submittedName>
</protein>
<evidence type="ECO:0000313" key="2">
    <source>
        <dbReference type="EMBL" id="MBD8497710.1"/>
    </source>
</evidence>